<reference evidence="2" key="1">
    <citation type="submission" date="2025-08" db="UniProtKB">
        <authorList>
            <consortium name="RefSeq"/>
        </authorList>
    </citation>
    <scope>IDENTIFICATION</scope>
    <source>
        <strain evidence="2">Tuebingen</strain>
        <tissue evidence="2">Fibroblasts and whole tissue</tissue>
    </source>
</reference>
<protein>
    <submittedName>
        <fullName evidence="2">Uncharacterized protein wu:fb74b10 isoform X2</fullName>
    </submittedName>
</protein>
<evidence type="ECO:0000313" key="1">
    <source>
        <dbReference type="Proteomes" id="UP000000437"/>
    </source>
</evidence>
<gene>
    <name evidence="2" type="primary">wu:fb74b10</name>
</gene>
<proteinExistence type="predicted"/>
<dbReference type="RefSeq" id="XP_073795618.1">
    <property type="nucleotide sequence ID" value="XM_073939517.1"/>
</dbReference>
<organism evidence="1 2">
    <name type="scientific">Danio rerio</name>
    <name type="common">Zebrafish</name>
    <name type="synonym">Brachydanio rerio</name>
    <dbReference type="NCBI Taxonomy" id="7955"/>
    <lineage>
        <taxon>Eukaryota</taxon>
        <taxon>Metazoa</taxon>
        <taxon>Chordata</taxon>
        <taxon>Craniata</taxon>
        <taxon>Vertebrata</taxon>
        <taxon>Euteleostomi</taxon>
        <taxon>Actinopterygii</taxon>
        <taxon>Neopterygii</taxon>
        <taxon>Teleostei</taxon>
        <taxon>Ostariophysi</taxon>
        <taxon>Cypriniformes</taxon>
        <taxon>Danionidae</taxon>
        <taxon>Danioninae</taxon>
        <taxon>Danio</taxon>
    </lineage>
</organism>
<keyword evidence="1" id="KW-1185">Reference proteome</keyword>
<evidence type="ECO:0000313" key="2">
    <source>
        <dbReference type="RefSeq" id="XP_073795618.1"/>
    </source>
</evidence>
<accession>A0AC58IN01</accession>
<sequence length="216" mass="24753">MSTEAVATRVASLRTQYARLRKPKPGSERKPITLRQRWILRALEFLRPHIVHRRHDNTSSDKAEDTEPEPEPEPDELQEDPEREMDSFDSISVCLSPMPSTPDTGLPEECVSPRSSSSKRHRSSESDIELQKLEVLKQMSAKVLDNPPSDAAAVFASQVAMEYRLLSDPAVQMRVRRQIMSVLYEAQDAEKRQRQNKRMESRGLKTEQDAWSNNII</sequence>
<name>A0AC58IN01_DANRE</name>
<dbReference type="Proteomes" id="UP000000437">
    <property type="component" value="Chromosome 23"/>
</dbReference>